<feature type="domain" description="HhH-GPD" evidence="4">
    <location>
        <begin position="52"/>
        <end position="204"/>
    </location>
</feature>
<dbReference type="Pfam" id="PF00730">
    <property type="entry name" value="HhH-GPD"/>
    <property type="match status" value="1"/>
</dbReference>
<evidence type="ECO:0000256" key="2">
    <source>
        <dbReference type="ARBA" id="ARBA00022763"/>
    </source>
</evidence>
<dbReference type="Gene3D" id="1.10.1670.40">
    <property type="match status" value="1"/>
</dbReference>
<sequence>MLISAQKMKSIVTTICEIDPKFNVVVSDSPLCTIGRKASSESNYQSLVSSVVSQQLSGKAASTIHGRLQELVGGEINPQTIALQSVENLRAVGLSGAKTKTILGLTDSVMAGLPIEQLHDFEDAEILRLLTEIWGIGEWTVHMFMMFQIGHLDIWPTGDLGVRKGWEFIHNSRKELTPKELGIKGEKLRPYRSVVAWYCWRALDNR</sequence>
<dbReference type="SMART" id="SM00478">
    <property type="entry name" value="ENDO3c"/>
    <property type="match status" value="1"/>
</dbReference>
<dbReference type="AlphaFoldDB" id="A0A6J7U1W1"/>
<evidence type="ECO:0000256" key="3">
    <source>
        <dbReference type="ARBA" id="ARBA00023204"/>
    </source>
</evidence>
<name>A0A6J7U1W1_9ZZZZ</name>
<accession>A0A6J7U1W1</accession>
<dbReference type="GO" id="GO:0006307">
    <property type="term" value="P:DNA alkylation repair"/>
    <property type="evidence" value="ECO:0007669"/>
    <property type="project" value="TreeGrafter"/>
</dbReference>
<gene>
    <name evidence="5" type="ORF">UFOPK4366_00182</name>
</gene>
<dbReference type="GO" id="GO:0006285">
    <property type="term" value="P:base-excision repair, AP site formation"/>
    <property type="evidence" value="ECO:0007669"/>
    <property type="project" value="TreeGrafter"/>
</dbReference>
<dbReference type="PANTHER" id="PTHR43003">
    <property type="entry name" value="DNA-3-METHYLADENINE GLYCOSYLASE"/>
    <property type="match status" value="1"/>
</dbReference>
<dbReference type="GO" id="GO:0008725">
    <property type="term" value="F:DNA-3-methyladenine glycosylase activity"/>
    <property type="evidence" value="ECO:0007669"/>
    <property type="project" value="TreeGrafter"/>
</dbReference>
<dbReference type="FunFam" id="1.10.340.30:FF:000004">
    <property type="entry name" value="DNA-3-methyladenine glycosylase II"/>
    <property type="match status" value="1"/>
</dbReference>
<evidence type="ECO:0000256" key="1">
    <source>
        <dbReference type="ARBA" id="ARBA00010817"/>
    </source>
</evidence>
<keyword evidence="3" id="KW-0234">DNA repair</keyword>
<protein>
    <submittedName>
        <fullName evidence="5">Unannotated protein</fullName>
    </submittedName>
</protein>
<evidence type="ECO:0000259" key="4">
    <source>
        <dbReference type="SMART" id="SM00478"/>
    </source>
</evidence>
<reference evidence="5" key="1">
    <citation type="submission" date="2020-05" db="EMBL/GenBank/DDBJ databases">
        <authorList>
            <person name="Chiriac C."/>
            <person name="Salcher M."/>
            <person name="Ghai R."/>
            <person name="Kavagutti S V."/>
        </authorList>
    </citation>
    <scope>NUCLEOTIDE SEQUENCE</scope>
</reference>
<dbReference type="InterPro" id="IPR051912">
    <property type="entry name" value="Alkylbase_DNA_Glycosylase/TA"/>
</dbReference>
<dbReference type="CDD" id="cd00056">
    <property type="entry name" value="ENDO3c"/>
    <property type="match status" value="1"/>
</dbReference>
<dbReference type="EMBL" id="CAFBQS010000015">
    <property type="protein sequence ID" value="CAB5059312.1"/>
    <property type="molecule type" value="Genomic_DNA"/>
</dbReference>
<dbReference type="GO" id="GO:0032993">
    <property type="term" value="C:protein-DNA complex"/>
    <property type="evidence" value="ECO:0007669"/>
    <property type="project" value="TreeGrafter"/>
</dbReference>
<dbReference type="InterPro" id="IPR011257">
    <property type="entry name" value="DNA_glycosylase"/>
</dbReference>
<dbReference type="Gene3D" id="1.10.340.30">
    <property type="entry name" value="Hypothetical protein, domain 2"/>
    <property type="match status" value="1"/>
</dbReference>
<comment type="similarity">
    <text evidence="1">Belongs to the alkylbase DNA glycosidase AlkA family.</text>
</comment>
<proteinExistence type="inferred from homology"/>
<dbReference type="PANTHER" id="PTHR43003:SF5">
    <property type="entry name" value="DNA-3-METHYLADENINE GLYCOSYLASE"/>
    <property type="match status" value="1"/>
</dbReference>
<dbReference type="GO" id="GO:0043916">
    <property type="term" value="F:DNA-7-methylguanine glycosylase activity"/>
    <property type="evidence" value="ECO:0007669"/>
    <property type="project" value="TreeGrafter"/>
</dbReference>
<organism evidence="5">
    <name type="scientific">freshwater metagenome</name>
    <dbReference type="NCBI Taxonomy" id="449393"/>
    <lineage>
        <taxon>unclassified sequences</taxon>
        <taxon>metagenomes</taxon>
        <taxon>ecological metagenomes</taxon>
    </lineage>
</organism>
<dbReference type="InterPro" id="IPR003265">
    <property type="entry name" value="HhH-GPD_domain"/>
</dbReference>
<dbReference type="GO" id="GO:0032131">
    <property type="term" value="F:alkylated DNA binding"/>
    <property type="evidence" value="ECO:0007669"/>
    <property type="project" value="TreeGrafter"/>
</dbReference>
<keyword evidence="2" id="KW-0227">DNA damage</keyword>
<dbReference type="SUPFAM" id="SSF48150">
    <property type="entry name" value="DNA-glycosylase"/>
    <property type="match status" value="1"/>
</dbReference>
<evidence type="ECO:0000313" key="5">
    <source>
        <dbReference type="EMBL" id="CAB5059312.1"/>
    </source>
</evidence>